<feature type="domain" description="HTH araC/xylS-type" evidence="5">
    <location>
        <begin position="665"/>
        <end position="764"/>
    </location>
</feature>
<evidence type="ECO:0000256" key="2">
    <source>
        <dbReference type="ARBA" id="ARBA00023125"/>
    </source>
</evidence>
<dbReference type="PANTHER" id="PTHR43280">
    <property type="entry name" value="ARAC-FAMILY TRANSCRIPTIONAL REGULATOR"/>
    <property type="match status" value="1"/>
</dbReference>
<keyword evidence="7" id="KW-1185">Reference proteome</keyword>
<dbReference type="InterPro" id="IPR041522">
    <property type="entry name" value="CdaR_GGDEF"/>
</dbReference>
<proteinExistence type="predicted"/>
<gene>
    <name evidence="6" type="ORF">HZI73_08025</name>
</gene>
<dbReference type="SMART" id="SM00342">
    <property type="entry name" value="HTH_ARAC"/>
    <property type="match status" value="1"/>
</dbReference>
<dbReference type="PROSITE" id="PS01124">
    <property type="entry name" value="HTH_ARAC_FAMILY_2"/>
    <property type="match status" value="1"/>
</dbReference>
<keyword evidence="4" id="KW-0812">Transmembrane</keyword>
<dbReference type="GO" id="GO:0003700">
    <property type="term" value="F:DNA-binding transcription factor activity"/>
    <property type="evidence" value="ECO:0007669"/>
    <property type="project" value="InterPro"/>
</dbReference>
<dbReference type="PROSITE" id="PS00041">
    <property type="entry name" value="HTH_ARAC_FAMILY_1"/>
    <property type="match status" value="1"/>
</dbReference>
<evidence type="ECO:0000313" key="7">
    <source>
        <dbReference type="Proteomes" id="UP000683246"/>
    </source>
</evidence>
<name>A0A8J8MIU2_9FIRM</name>
<dbReference type="KEGG" id="vpy:HZI73_08025"/>
<organism evidence="6 7">
    <name type="scientific">Vallitalea pronyensis</name>
    <dbReference type="NCBI Taxonomy" id="1348613"/>
    <lineage>
        <taxon>Bacteria</taxon>
        <taxon>Bacillati</taxon>
        <taxon>Bacillota</taxon>
        <taxon>Clostridia</taxon>
        <taxon>Lachnospirales</taxon>
        <taxon>Vallitaleaceae</taxon>
        <taxon>Vallitalea</taxon>
    </lineage>
</organism>
<dbReference type="Gene3D" id="1.10.10.60">
    <property type="entry name" value="Homeodomain-like"/>
    <property type="match status" value="2"/>
</dbReference>
<evidence type="ECO:0000313" key="6">
    <source>
        <dbReference type="EMBL" id="QUI22246.1"/>
    </source>
</evidence>
<keyword evidence="4" id="KW-1133">Transmembrane helix</keyword>
<evidence type="ECO:0000256" key="4">
    <source>
        <dbReference type="SAM" id="Phobius"/>
    </source>
</evidence>
<feature type="transmembrane region" description="Helical" evidence="4">
    <location>
        <begin position="12"/>
        <end position="38"/>
    </location>
</feature>
<dbReference type="AlphaFoldDB" id="A0A8J8MIU2"/>
<dbReference type="Pfam" id="PF17853">
    <property type="entry name" value="GGDEF_2"/>
    <property type="match status" value="1"/>
</dbReference>
<dbReference type="InterPro" id="IPR009057">
    <property type="entry name" value="Homeodomain-like_sf"/>
</dbReference>
<evidence type="ECO:0000256" key="1">
    <source>
        <dbReference type="ARBA" id="ARBA00023015"/>
    </source>
</evidence>
<evidence type="ECO:0000256" key="3">
    <source>
        <dbReference type="ARBA" id="ARBA00023163"/>
    </source>
</evidence>
<accession>A0A8J8MIU2</accession>
<dbReference type="RefSeq" id="WP_212697729.1">
    <property type="nucleotide sequence ID" value="NZ_CP058649.1"/>
</dbReference>
<keyword evidence="4" id="KW-0472">Membrane</keyword>
<keyword evidence="2" id="KW-0238">DNA-binding</keyword>
<evidence type="ECO:0000259" key="5">
    <source>
        <dbReference type="PROSITE" id="PS01124"/>
    </source>
</evidence>
<dbReference type="EMBL" id="CP058649">
    <property type="protein sequence ID" value="QUI22246.1"/>
    <property type="molecule type" value="Genomic_DNA"/>
</dbReference>
<dbReference type="Pfam" id="PF12833">
    <property type="entry name" value="HTH_18"/>
    <property type="match status" value="1"/>
</dbReference>
<feature type="transmembrane region" description="Helical" evidence="4">
    <location>
        <begin position="302"/>
        <end position="322"/>
    </location>
</feature>
<keyword evidence="3" id="KW-0804">Transcription</keyword>
<dbReference type="SUPFAM" id="SSF46689">
    <property type="entry name" value="Homeodomain-like"/>
    <property type="match status" value="1"/>
</dbReference>
<sequence length="766" mass="89085">MLSQTKSKKKSGFLTSFLSYYIIILCIPLLVGIGLNFYSNQVIQDEVIKANKVVIKQLQLSIDQRIHNIREFTMQLETDESLYGIIHTKNELSTLNRYTLKHVISNFSAYNLSNGFIEDFFVYCYLNKTIIGPYGYTNTTGMRDKAFYDVAWYFPKWYTIIHQEHRSELYPIFLENTHKLESIVYLQSLPSSIYSEPNAIAVIKLNNEYFDELMASTLEISEGNATFAIIDKNNHILYAYGDEGILNAIEAYDLGTMEDGFLSIHDKRDYYAYMAASNNSHWRYLTITPTSVFNKRVKGVQMIAFFSLVLILILSILAIVYVKRRRYDPLASTIDLLRSDNQTPHHDDAFKFLQEKVEQTLNDKSSMEETMLMNRDYLRNYFLIRMLNQPIDDEGSFMKIMDYYGIDLLRDYTNVVIFYLNSYDDQSLQENTAFLGFLEDIKNTFYAVFKEESSNAALYPVYLNNMVVCMINYTKKIHHDHGIVRWLNGFKEEMNKADVSVAMSQPKTTLHELNDAYDEALQALEHQLVYGKSGVGQYKSVMGYRKKITHIKYYQYENNFIMLLDSGEFQKAKNVINNLFSLVLNQETMPMNSVKCRMFGIINILMNTVEKYNLDAQLIALDELYDKLIGFYSIEDLRTGIIKTLDTIKEHVKSDHKHGDGNMIKMVKHHIHQHYMDTNLSVSQLACKFKVDMSILSKKFKKDCGINLSDYIHLERLKIAKPMIIETNDTIKTIAIKCGYLNSDVFIRVFKRYEGITPGKFRQNSK</sequence>
<dbReference type="InterPro" id="IPR018060">
    <property type="entry name" value="HTH_AraC"/>
</dbReference>
<dbReference type="InterPro" id="IPR018062">
    <property type="entry name" value="HTH_AraC-typ_CS"/>
</dbReference>
<protein>
    <submittedName>
        <fullName evidence="6">AraC family transcriptional regulator</fullName>
    </submittedName>
</protein>
<dbReference type="GO" id="GO:0043565">
    <property type="term" value="F:sequence-specific DNA binding"/>
    <property type="evidence" value="ECO:0007669"/>
    <property type="project" value="InterPro"/>
</dbReference>
<dbReference type="Proteomes" id="UP000683246">
    <property type="component" value="Chromosome"/>
</dbReference>
<dbReference type="PANTHER" id="PTHR43280:SF2">
    <property type="entry name" value="HTH-TYPE TRANSCRIPTIONAL REGULATOR EXSA"/>
    <property type="match status" value="1"/>
</dbReference>
<reference evidence="6" key="1">
    <citation type="submission" date="2020-07" db="EMBL/GenBank/DDBJ databases">
        <title>Vallitalea pronyensis genome.</title>
        <authorList>
            <person name="Postec A."/>
        </authorList>
    </citation>
    <scope>NUCLEOTIDE SEQUENCE</scope>
    <source>
        <strain evidence="6">FatNI3</strain>
    </source>
</reference>
<keyword evidence="1" id="KW-0805">Transcription regulation</keyword>